<dbReference type="PANTHER" id="PTHR43047">
    <property type="entry name" value="TWO-COMPONENT HISTIDINE PROTEIN KINASE"/>
    <property type="match status" value="1"/>
</dbReference>
<dbReference type="InterPro" id="IPR004358">
    <property type="entry name" value="Sig_transdc_His_kin-like_C"/>
</dbReference>
<dbReference type="SUPFAM" id="SSF47384">
    <property type="entry name" value="Homodimeric domain of signal transducing histidine kinase"/>
    <property type="match status" value="1"/>
</dbReference>
<dbReference type="InterPro" id="IPR005467">
    <property type="entry name" value="His_kinase_dom"/>
</dbReference>
<proteinExistence type="predicted"/>
<evidence type="ECO:0000259" key="9">
    <source>
        <dbReference type="PROSITE" id="PS50109"/>
    </source>
</evidence>
<evidence type="ECO:0000256" key="6">
    <source>
        <dbReference type="PROSITE-ProRule" id="PRU00169"/>
    </source>
</evidence>
<dbReference type="InterPro" id="IPR001789">
    <property type="entry name" value="Sig_transdc_resp-reg_receiver"/>
</dbReference>
<feature type="region of interest" description="Disordered" evidence="7">
    <location>
        <begin position="1195"/>
        <end position="1227"/>
    </location>
</feature>
<sequence length="1319" mass="143384">MPPSQRSAYSHPNHHLTGTGTGTGTGTSTTRSTSTFTAVPAPSYTATTPDSPLQPRHSSFRTSAKSPANECPANTPTALKETNTSNIPLLTAPTSPSSILQSHPNTPGPVKTTRFDRSALQNHWTRFKRTTGFGPPGPLTGTGTGTGTSSIEGSGGDELERFDHSRGSGGVRWGRVVARTITSDGDLSGGTATRPTRLGGKIWGRRRRDMSDMEMGHSGSLRESHIGRHGTRTNLDDLEQEMEDDCDDTEVDAVVVDNQFLALDKSTQRSQSTYPYHDETGTPPTGPTGSTSSGVAESRAMVLIRYRIWPVIERFFSLHFHDPISEAQYTKETFYTHKTLAFWASCFLILNWVLAASLLSQQTVITADKIFVYGVAPFLTVPVPVFITFDWPRTRPWIYQTWLAGAVWCWAWYNIMFMYLCGNYGQPTQYFTCMERDFLVLFYYVTGLPVIAIFALGQNRTVQTFMVISFVCTAAAFFVPFKATWIRHVLNLIIFHAFILYINWMRETADRRLHVLRDQLKTQYKQTQKAQISERKSSESKRRLTSYIFHEVRVPLNTALLAAQNLAGTNAIQREHEIEFNALEGSLNMMSKVLNDVLDFNRMDSGRFETVSKPFAFHAVIRSMLVPLGLGASAKGLQLIVELDDEIDVQARSAAYRAQARDVDFTHGENYVPTETTRRRQEEWVSQRLEEGSEEDGIVMGDEMRLRQVVTNLASNACKFTEAGGRITLRTKLIIPGHENRPRISSEHRASTDSSNKPDSAKGDDEIHISPPMTRNTSSETDMDRLLEHIVVRIEVQDTGVGIAKRDMEEKRLFSAFMQTSSGLRQGGKGTGLGLALVRHIVALSGGRLGVKSKRAVGSTFWVELPLGVGRKAVAGLRATRARDAAVDAINFSGGWNQEDITKNVEQATRNIDMANSRDFSPGNADAGMARPDPTPTQGTEALSGGTENVTPMASGLTTFSEPVVPSSSGASTGLSSGALLAAGAPATPLQSGSALKSIMEHGGVVELVPQLPMQSSHEAGPIVATRTLSPDTGGRPSVGNSPVTSRTGASDSASRMALSDPTASRIFVPEPTPSRSGTGANDSRMGLNDPTASRIVVPADHVRASPKPSAHRSMPSESSLPPLKSAAPAPSNGSPVRPTAGSAESLAPLRVLVVDDDSLTRRLMTRMLTRLGCTVENAENGQIALDMLLAPLPTPQSQRTQSSAGFPSPLSASIDQPTLASGTPSGGWEYGESKYDIVFLDNHMPICSGVEVARRLRQLDRKDFVVGVTGNALTEDQQEYLQAGANYVLTKPVLEKSLKAMLVLADERRKTPGTPGDT</sequence>
<keyword evidence="3 6" id="KW-0597">Phosphoprotein</keyword>
<feature type="transmembrane region" description="Helical" evidence="8">
    <location>
        <begin position="462"/>
        <end position="481"/>
    </location>
</feature>
<feature type="compositionally biased region" description="Basic and acidic residues" evidence="7">
    <location>
        <begin position="759"/>
        <end position="768"/>
    </location>
</feature>
<feature type="transmembrane region" description="Helical" evidence="8">
    <location>
        <begin position="438"/>
        <end position="456"/>
    </location>
</feature>
<feature type="compositionally biased region" description="Basic and acidic residues" evidence="7">
    <location>
        <begin position="676"/>
        <end position="691"/>
    </location>
</feature>
<dbReference type="PANTHER" id="PTHR43047:SF66">
    <property type="entry name" value="HISKA"/>
    <property type="match status" value="1"/>
</dbReference>
<feature type="compositionally biased region" description="Low complexity" evidence="7">
    <location>
        <begin position="26"/>
        <end position="37"/>
    </location>
</feature>
<comment type="caution">
    <text evidence="11">The sequence shown here is derived from an EMBL/GenBank/DDBJ whole genome shotgun (WGS) entry which is preliminary data.</text>
</comment>
<dbReference type="STRING" id="1423351.A0A074RIL3"/>
<name>A0A074RIL3_9AGAM</name>
<dbReference type="Gene3D" id="3.30.565.10">
    <property type="entry name" value="Histidine kinase-like ATPase, C-terminal domain"/>
    <property type="match status" value="1"/>
</dbReference>
<feature type="transmembrane region" description="Helical" evidence="8">
    <location>
        <begin position="488"/>
        <end position="505"/>
    </location>
</feature>
<dbReference type="CDD" id="cd00082">
    <property type="entry name" value="HisKA"/>
    <property type="match status" value="1"/>
</dbReference>
<feature type="transmembrane region" description="Helical" evidence="8">
    <location>
        <begin position="340"/>
        <end position="359"/>
    </location>
</feature>
<dbReference type="PROSITE" id="PS50109">
    <property type="entry name" value="HIS_KIN"/>
    <property type="match status" value="1"/>
</dbReference>
<feature type="region of interest" description="Disordered" evidence="7">
    <location>
        <begin position="268"/>
        <end position="294"/>
    </location>
</feature>
<feature type="compositionally biased region" description="Polar residues" evidence="7">
    <location>
        <begin position="44"/>
        <end position="105"/>
    </location>
</feature>
<evidence type="ECO:0000313" key="11">
    <source>
        <dbReference type="EMBL" id="KEP46634.1"/>
    </source>
</evidence>
<feature type="transmembrane region" description="Helical" evidence="8">
    <location>
        <begin position="371"/>
        <end position="391"/>
    </location>
</feature>
<feature type="compositionally biased region" description="Basic and acidic residues" evidence="7">
    <location>
        <begin position="209"/>
        <end position="226"/>
    </location>
</feature>
<feature type="region of interest" description="Disordered" evidence="7">
    <location>
        <begin position="738"/>
        <end position="781"/>
    </location>
</feature>
<evidence type="ECO:0000256" key="1">
    <source>
        <dbReference type="ARBA" id="ARBA00000085"/>
    </source>
</evidence>
<feature type="transmembrane region" description="Helical" evidence="8">
    <location>
        <begin position="397"/>
        <end position="417"/>
    </location>
</feature>
<dbReference type="InterPro" id="IPR036890">
    <property type="entry name" value="HATPase_C_sf"/>
</dbReference>
<dbReference type="CDD" id="cd17546">
    <property type="entry name" value="REC_hyHK_CKI1_RcsC-like"/>
    <property type="match status" value="1"/>
</dbReference>
<feature type="region of interest" description="Disordered" evidence="7">
    <location>
        <begin position="128"/>
        <end position="170"/>
    </location>
</feature>
<dbReference type="Pfam" id="PF00512">
    <property type="entry name" value="HisKA"/>
    <property type="match status" value="1"/>
</dbReference>
<dbReference type="SUPFAM" id="SSF52172">
    <property type="entry name" value="CheY-like"/>
    <property type="match status" value="1"/>
</dbReference>
<reference evidence="11 12" key="1">
    <citation type="submission" date="2013-12" db="EMBL/GenBank/DDBJ databases">
        <authorList>
            <person name="Cubeta M."/>
            <person name="Pakala S."/>
            <person name="Fedorova N."/>
            <person name="Thomas E."/>
            <person name="Dean R."/>
            <person name="Jabaji S."/>
            <person name="Neate S."/>
            <person name="Toda T."/>
            <person name="Tavantzis S."/>
            <person name="Vilgalys R."/>
            <person name="Bharathan N."/>
            <person name="Pakala S."/>
            <person name="Losada L.S."/>
            <person name="Zafar N."/>
            <person name="Nierman W."/>
        </authorList>
    </citation>
    <scope>NUCLEOTIDE SEQUENCE [LARGE SCALE GENOMIC DNA]</scope>
    <source>
        <strain evidence="11 12">123E</strain>
    </source>
</reference>
<dbReference type="EC" id="2.7.13.3" evidence="2"/>
<evidence type="ECO:0000256" key="7">
    <source>
        <dbReference type="SAM" id="MobiDB-lite"/>
    </source>
</evidence>
<evidence type="ECO:0000313" key="12">
    <source>
        <dbReference type="Proteomes" id="UP000027456"/>
    </source>
</evidence>
<feature type="region of interest" description="Disordered" evidence="7">
    <location>
        <begin position="1"/>
        <end position="113"/>
    </location>
</feature>
<evidence type="ECO:0000256" key="2">
    <source>
        <dbReference type="ARBA" id="ARBA00012438"/>
    </source>
</evidence>
<feature type="compositionally biased region" description="Polar residues" evidence="7">
    <location>
        <begin position="936"/>
        <end position="961"/>
    </location>
</feature>
<dbReference type="Pfam" id="PF00072">
    <property type="entry name" value="Response_reg"/>
    <property type="match status" value="1"/>
</dbReference>
<evidence type="ECO:0000256" key="3">
    <source>
        <dbReference type="ARBA" id="ARBA00022553"/>
    </source>
</evidence>
<dbReference type="SMART" id="SM00448">
    <property type="entry name" value="REC"/>
    <property type="match status" value="1"/>
</dbReference>
<keyword evidence="8" id="KW-1133">Transmembrane helix</keyword>
<dbReference type="InterPro" id="IPR003661">
    <property type="entry name" value="HisK_dim/P_dom"/>
</dbReference>
<gene>
    <name evidence="11" type="ORF">V565_188650</name>
</gene>
<dbReference type="InterPro" id="IPR036097">
    <property type="entry name" value="HisK_dim/P_sf"/>
</dbReference>
<dbReference type="SUPFAM" id="SSF55874">
    <property type="entry name" value="ATPase domain of HSP90 chaperone/DNA topoisomerase II/histidine kinase"/>
    <property type="match status" value="1"/>
</dbReference>
<keyword evidence="4" id="KW-0808">Transferase</keyword>
<dbReference type="EMBL" id="AZST01001013">
    <property type="protein sequence ID" value="KEP46634.1"/>
    <property type="molecule type" value="Genomic_DNA"/>
</dbReference>
<dbReference type="InterPro" id="IPR003594">
    <property type="entry name" value="HATPase_dom"/>
</dbReference>
<feature type="domain" description="Histidine kinase" evidence="9">
    <location>
        <begin position="547"/>
        <end position="869"/>
    </location>
</feature>
<feature type="modified residue" description="4-aspartylphosphate" evidence="6">
    <location>
        <position position="1242"/>
    </location>
</feature>
<evidence type="ECO:0000256" key="5">
    <source>
        <dbReference type="ARBA" id="ARBA00022777"/>
    </source>
</evidence>
<feature type="compositionally biased region" description="Polar residues" evidence="7">
    <location>
        <begin position="183"/>
        <end position="194"/>
    </location>
</feature>
<feature type="compositionally biased region" description="Polar residues" evidence="7">
    <location>
        <begin position="1196"/>
        <end position="1224"/>
    </location>
</feature>
<dbReference type="OrthoDB" id="60033at2759"/>
<dbReference type="Pfam" id="PF02518">
    <property type="entry name" value="HATPase_c"/>
    <property type="match status" value="1"/>
</dbReference>
<feature type="compositionally biased region" description="Low complexity" evidence="7">
    <location>
        <begin position="281"/>
        <end position="294"/>
    </location>
</feature>
<dbReference type="GO" id="GO:0005886">
    <property type="term" value="C:plasma membrane"/>
    <property type="evidence" value="ECO:0007669"/>
    <property type="project" value="TreeGrafter"/>
</dbReference>
<dbReference type="Proteomes" id="UP000027456">
    <property type="component" value="Unassembled WGS sequence"/>
</dbReference>
<organism evidence="11 12">
    <name type="scientific">Rhizoctonia solani 123E</name>
    <dbReference type="NCBI Taxonomy" id="1423351"/>
    <lineage>
        <taxon>Eukaryota</taxon>
        <taxon>Fungi</taxon>
        <taxon>Dikarya</taxon>
        <taxon>Basidiomycota</taxon>
        <taxon>Agaricomycotina</taxon>
        <taxon>Agaricomycetes</taxon>
        <taxon>Cantharellales</taxon>
        <taxon>Ceratobasidiaceae</taxon>
        <taxon>Rhizoctonia</taxon>
    </lineage>
</organism>
<evidence type="ECO:0000256" key="4">
    <source>
        <dbReference type="ARBA" id="ARBA00022679"/>
    </source>
</evidence>
<dbReference type="Gene3D" id="1.10.287.130">
    <property type="match status" value="1"/>
</dbReference>
<dbReference type="PROSITE" id="PS50110">
    <property type="entry name" value="RESPONSE_REGULATORY"/>
    <property type="match status" value="1"/>
</dbReference>
<keyword evidence="8" id="KW-0812">Transmembrane</keyword>
<feature type="compositionally biased region" description="Basic and acidic residues" evidence="7">
    <location>
        <begin position="738"/>
        <end position="751"/>
    </location>
</feature>
<keyword evidence="12" id="KW-1185">Reference proteome</keyword>
<dbReference type="HOGENOM" id="CLU_006108_0_0_1"/>
<dbReference type="InterPro" id="IPR011006">
    <property type="entry name" value="CheY-like_superfamily"/>
</dbReference>
<dbReference type="SMART" id="SM00388">
    <property type="entry name" value="HisKA"/>
    <property type="match status" value="1"/>
</dbReference>
<feature type="region of interest" description="Disordered" evidence="7">
    <location>
        <begin position="915"/>
        <end position="973"/>
    </location>
</feature>
<dbReference type="PRINTS" id="PR00344">
    <property type="entry name" value="BCTRLSENSOR"/>
</dbReference>
<dbReference type="Gene3D" id="3.40.50.2300">
    <property type="match status" value="1"/>
</dbReference>
<feature type="compositionally biased region" description="Polar residues" evidence="7">
    <location>
        <begin position="1"/>
        <end position="10"/>
    </location>
</feature>
<dbReference type="SMART" id="SM00387">
    <property type="entry name" value="HATPase_c"/>
    <property type="match status" value="1"/>
</dbReference>
<feature type="region of interest" description="Disordered" evidence="7">
    <location>
        <begin position="1026"/>
        <end position="1143"/>
    </location>
</feature>
<keyword evidence="8" id="KW-0472">Membrane</keyword>
<keyword evidence="5 11" id="KW-0418">Kinase</keyword>
<feature type="region of interest" description="Disordered" evidence="7">
    <location>
        <begin position="673"/>
        <end position="693"/>
    </location>
</feature>
<feature type="compositionally biased region" description="Polar residues" evidence="7">
    <location>
        <begin position="1039"/>
        <end position="1054"/>
    </location>
</feature>
<feature type="domain" description="Response regulatory" evidence="10">
    <location>
        <begin position="1151"/>
        <end position="1307"/>
    </location>
</feature>
<evidence type="ECO:0000256" key="8">
    <source>
        <dbReference type="SAM" id="Phobius"/>
    </source>
</evidence>
<dbReference type="GO" id="GO:0009927">
    <property type="term" value="F:histidine phosphotransfer kinase activity"/>
    <property type="evidence" value="ECO:0007669"/>
    <property type="project" value="TreeGrafter"/>
</dbReference>
<feature type="region of interest" description="Disordered" evidence="7">
    <location>
        <begin position="183"/>
        <end position="230"/>
    </location>
</feature>
<accession>A0A074RIL3</accession>
<feature type="compositionally biased region" description="Low complexity" evidence="7">
    <location>
        <begin position="1116"/>
        <end position="1132"/>
    </location>
</feature>
<evidence type="ECO:0000259" key="10">
    <source>
        <dbReference type="PROSITE" id="PS50110"/>
    </source>
</evidence>
<dbReference type="GO" id="GO:0000155">
    <property type="term" value="F:phosphorelay sensor kinase activity"/>
    <property type="evidence" value="ECO:0007669"/>
    <property type="project" value="InterPro"/>
</dbReference>
<comment type="catalytic activity">
    <reaction evidence="1">
        <text>ATP + protein L-histidine = ADP + protein N-phospho-L-histidine.</text>
        <dbReference type="EC" id="2.7.13.3"/>
    </reaction>
</comment>
<protein>
    <recommendedName>
        <fullName evidence="2">histidine kinase</fullName>
        <ecNumber evidence="2">2.7.13.3</ecNumber>
    </recommendedName>
</protein>